<dbReference type="Proteomes" id="UP001320159">
    <property type="component" value="Unassembled WGS sequence"/>
</dbReference>
<dbReference type="InterPro" id="IPR049961">
    <property type="entry name" value="ThiI_N"/>
</dbReference>
<dbReference type="CDD" id="cd01712">
    <property type="entry name" value="PPase_ThiI"/>
    <property type="match status" value="1"/>
</dbReference>
<feature type="binding site" evidence="9">
    <location>
        <position position="293"/>
    </location>
    <ligand>
        <name>ATP</name>
        <dbReference type="ChEBI" id="CHEBI:30616"/>
    </ligand>
</feature>
<dbReference type="NCBIfam" id="TIGR00342">
    <property type="entry name" value="tRNA uracil 4-sulfurtransferase ThiI"/>
    <property type="match status" value="1"/>
</dbReference>
<keyword evidence="8 9" id="KW-0784">Thiamine biosynthesis</keyword>
<dbReference type="AlphaFoldDB" id="A0AAP2W417"/>
<sequence length="392" mass="44102">MEDLKYDTVMVRYGELAIKSEQVRNKYEKILIKNIEAMLDLHKIEYQEIVRERGRIYVISEDKRAPAVISNVFGVVSTSPVITTGPTLEESCKVAAAIGKEVIKDGESFAINARRAGAHDFTSQDAGRKCGDAVWEAIKDRHPRVDLKNPDHEIFVEIREERSYIFTGVIRGTGGMPLGSQGKMVALVSGGIDSPVAAWMMMRRGCEIIPVYFNNEQYVDEAYTQKAIDTIRKLKEWSPGHDFKVYEVPHGECLRTFRERGNIRYTCVFCKRMMYKVAIEIAKKEGAHGIITGSSLGQVASQTSENLLIEHHGIDFPIYHPLIGLDKNEIVDMAQRIGTLDISVRPAMGCQAVPKHPAIHGRIEEIMKMESEQVDFDKMIGDALSRARITIM</sequence>
<dbReference type="GO" id="GO:0009228">
    <property type="term" value="P:thiamine biosynthetic process"/>
    <property type="evidence" value="ECO:0007669"/>
    <property type="project" value="UniProtKB-KW"/>
</dbReference>
<dbReference type="SUPFAM" id="SSF52402">
    <property type="entry name" value="Adenine nucleotide alpha hydrolases-like"/>
    <property type="match status" value="1"/>
</dbReference>
<dbReference type="GO" id="GO:0005829">
    <property type="term" value="C:cytosol"/>
    <property type="evidence" value="ECO:0007669"/>
    <property type="project" value="TreeGrafter"/>
</dbReference>
<dbReference type="Gene3D" id="3.30.2130.30">
    <property type="match status" value="1"/>
</dbReference>
<dbReference type="PANTHER" id="PTHR43209:SF1">
    <property type="entry name" value="TRNA SULFURTRANSFERASE"/>
    <property type="match status" value="1"/>
</dbReference>
<reference evidence="11 12" key="1">
    <citation type="submission" date="2017-11" db="EMBL/GenBank/DDBJ databases">
        <title>Isolation and Characterization of Family Methanocellaceae Species from Potential Methane Hydrate Area Offshore Southwestern Taiwan.</title>
        <authorList>
            <person name="Zhang W.-L."/>
            <person name="Chen W.-C."/>
            <person name="Lai M.-C."/>
            <person name="Chen S.-C."/>
        </authorList>
    </citation>
    <scope>NUCLEOTIDE SEQUENCE [LARGE SCALE GENOMIC DNA]</scope>
    <source>
        <strain evidence="11 12">CWC-04</strain>
    </source>
</reference>
<organism evidence="11 12">
    <name type="scientific">Methanooceanicella nereidis</name>
    <dbReference type="NCBI Taxonomy" id="2052831"/>
    <lineage>
        <taxon>Archaea</taxon>
        <taxon>Methanobacteriati</taxon>
        <taxon>Methanobacteriota</taxon>
        <taxon>Stenosarchaea group</taxon>
        <taxon>Methanomicrobia</taxon>
        <taxon>Methanocellales</taxon>
        <taxon>Methanocellaceae</taxon>
        <taxon>Methanooceanicella</taxon>
    </lineage>
</organism>
<feature type="domain" description="THUMP" evidence="10">
    <location>
        <begin position="63"/>
        <end position="169"/>
    </location>
</feature>
<keyword evidence="7 9" id="KW-0694">RNA-binding</keyword>
<evidence type="ECO:0000256" key="3">
    <source>
        <dbReference type="ARBA" id="ARBA00022555"/>
    </source>
</evidence>
<dbReference type="Pfam" id="PF02926">
    <property type="entry name" value="THUMP"/>
    <property type="match status" value="1"/>
</dbReference>
<dbReference type="GO" id="GO:0140741">
    <property type="term" value="F:tRNA-uracil-4 sulfurtransferase activity"/>
    <property type="evidence" value="ECO:0007669"/>
    <property type="project" value="UniProtKB-EC"/>
</dbReference>
<evidence type="ECO:0000256" key="4">
    <source>
        <dbReference type="ARBA" id="ARBA00022679"/>
    </source>
</evidence>
<comment type="function">
    <text evidence="9">Catalyzes the ATP-dependent transfer of a sulfur to tRNA to produce 4-thiouridine in position 8 of tRNAs, which functions as a near-UV photosensor. Also catalyzes the transfer of sulfur to the sulfur carrier protein ThiS, forming ThiS-thiocarboxylate. This is a step in the synthesis of thiazole, in the thiamine biosynthesis pathway. The sulfur is donated as persulfide by IscS.</text>
</comment>
<dbReference type="PANTHER" id="PTHR43209">
    <property type="entry name" value="TRNA SULFURTRANSFERASE"/>
    <property type="match status" value="1"/>
</dbReference>
<feature type="binding site" evidence="9">
    <location>
        <begin position="212"/>
        <end position="213"/>
    </location>
    <ligand>
        <name>ATP</name>
        <dbReference type="ChEBI" id="CHEBI:30616"/>
    </ligand>
</feature>
<dbReference type="CDD" id="cd11716">
    <property type="entry name" value="THUMP_ThiI"/>
    <property type="match status" value="1"/>
</dbReference>
<dbReference type="Pfam" id="PF22025">
    <property type="entry name" value="ThiI_fer"/>
    <property type="match status" value="1"/>
</dbReference>
<dbReference type="GO" id="GO:0009229">
    <property type="term" value="P:thiamine diphosphate biosynthetic process"/>
    <property type="evidence" value="ECO:0007669"/>
    <property type="project" value="UniProtKB-UniRule"/>
</dbReference>
<accession>A0AAP2W417</accession>
<dbReference type="GO" id="GO:0052837">
    <property type="term" value="P:thiazole biosynthetic process"/>
    <property type="evidence" value="ECO:0007669"/>
    <property type="project" value="TreeGrafter"/>
</dbReference>
<protein>
    <recommendedName>
        <fullName evidence="9">Probable tRNA sulfurtransferase</fullName>
        <ecNumber evidence="9">2.8.1.4</ecNumber>
    </recommendedName>
    <alternativeName>
        <fullName evidence="9">Sulfur carrier protein ThiS sulfurtransferase</fullName>
    </alternativeName>
    <alternativeName>
        <fullName evidence="9">Thiamine biosynthesis protein ThiI</fullName>
    </alternativeName>
    <alternativeName>
        <fullName evidence="9">tRNA 4-thiouridine synthase</fullName>
    </alternativeName>
</protein>
<dbReference type="SUPFAM" id="SSF143437">
    <property type="entry name" value="THUMP domain-like"/>
    <property type="match status" value="1"/>
</dbReference>
<keyword evidence="6 9" id="KW-0067">ATP-binding</keyword>
<evidence type="ECO:0000256" key="9">
    <source>
        <dbReference type="HAMAP-Rule" id="MF_00021"/>
    </source>
</evidence>
<evidence type="ECO:0000256" key="8">
    <source>
        <dbReference type="ARBA" id="ARBA00022977"/>
    </source>
</evidence>
<dbReference type="InterPro" id="IPR054173">
    <property type="entry name" value="ThiI_fer"/>
</dbReference>
<dbReference type="Gene3D" id="3.40.50.620">
    <property type="entry name" value="HUPs"/>
    <property type="match status" value="1"/>
</dbReference>
<dbReference type="InterPro" id="IPR014729">
    <property type="entry name" value="Rossmann-like_a/b/a_fold"/>
</dbReference>
<dbReference type="InterPro" id="IPR004114">
    <property type="entry name" value="THUMP_dom"/>
</dbReference>
<dbReference type="FunFam" id="3.40.50.620:FF:000053">
    <property type="entry name" value="Probable tRNA sulfurtransferase"/>
    <property type="match status" value="1"/>
</dbReference>
<keyword evidence="3 9" id="KW-0820">tRNA-binding</keyword>
<keyword evidence="12" id="KW-1185">Reference proteome</keyword>
<comment type="caution">
    <text evidence="11">The sequence shown here is derived from an EMBL/GenBank/DDBJ whole genome shotgun (WGS) entry which is preliminary data.</text>
</comment>
<dbReference type="RefSeq" id="WP_230739998.1">
    <property type="nucleotide sequence ID" value="NZ_PGCK01000001.1"/>
</dbReference>
<dbReference type="Pfam" id="PF02568">
    <property type="entry name" value="ThiI"/>
    <property type="match status" value="1"/>
</dbReference>
<evidence type="ECO:0000259" key="10">
    <source>
        <dbReference type="PROSITE" id="PS51165"/>
    </source>
</evidence>
<comment type="similarity">
    <text evidence="9">Belongs to the ThiI family.</text>
</comment>
<evidence type="ECO:0000313" key="11">
    <source>
        <dbReference type="EMBL" id="MCD1293760.1"/>
    </source>
</evidence>
<dbReference type="PROSITE" id="PS51165">
    <property type="entry name" value="THUMP"/>
    <property type="match status" value="1"/>
</dbReference>
<feature type="binding site" evidence="9">
    <location>
        <begin position="187"/>
        <end position="188"/>
    </location>
    <ligand>
        <name>ATP</name>
        <dbReference type="ChEBI" id="CHEBI:30616"/>
    </ligand>
</feature>
<dbReference type="EMBL" id="PGCK01000001">
    <property type="protein sequence ID" value="MCD1293760.1"/>
    <property type="molecule type" value="Genomic_DNA"/>
</dbReference>
<dbReference type="GO" id="GO:0002937">
    <property type="term" value="P:tRNA 4-thiouridine biosynthesis"/>
    <property type="evidence" value="ECO:0007669"/>
    <property type="project" value="TreeGrafter"/>
</dbReference>
<evidence type="ECO:0000256" key="7">
    <source>
        <dbReference type="ARBA" id="ARBA00022884"/>
    </source>
</evidence>
<dbReference type="SMART" id="SM00981">
    <property type="entry name" value="THUMP"/>
    <property type="match status" value="1"/>
</dbReference>
<name>A0AAP2W417_9EURY</name>
<dbReference type="InterPro" id="IPR050102">
    <property type="entry name" value="tRNA_sulfurtransferase_ThiI"/>
</dbReference>
<dbReference type="GO" id="GO:0004810">
    <property type="term" value="F:CCA tRNA nucleotidyltransferase activity"/>
    <property type="evidence" value="ECO:0007669"/>
    <property type="project" value="InterPro"/>
</dbReference>
<evidence type="ECO:0000256" key="1">
    <source>
        <dbReference type="ARBA" id="ARBA00004496"/>
    </source>
</evidence>
<dbReference type="InterPro" id="IPR003720">
    <property type="entry name" value="tRNA_STrfase"/>
</dbReference>
<evidence type="ECO:0000256" key="2">
    <source>
        <dbReference type="ARBA" id="ARBA00022490"/>
    </source>
</evidence>
<feature type="binding site" evidence="9">
    <location>
        <position position="302"/>
    </location>
    <ligand>
        <name>ATP</name>
        <dbReference type="ChEBI" id="CHEBI:30616"/>
    </ligand>
</feature>
<comment type="pathway">
    <text evidence="9">Cofactor biosynthesis; thiamine diphosphate biosynthesis.</text>
</comment>
<keyword evidence="4 9" id="KW-0808">Transferase</keyword>
<evidence type="ECO:0000256" key="5">
    <source>
        <dbReference type="ARBA" id="ARBA00022741"/>
    </source>
</evidence>
<comment type="subcellular location">
    <subcellularLocation>
        <location evidence="1 9">Cytoplasm</location>
    </subcellularLocation>
</comment>
<dbReference type="InterPro" id="IPR020536">
    <property type="entry name" value="ThiI_AANH"/>
</dbReference>
<comment type="catalytic activity">
    <reaction evidence="9">
        <text>[ThiI sulfur-carrier protein]-S-sulfanyl-L-cysteine + a uridine in tRNA + 2 reduced [2Fe-2S]-[ferredoxin] + ATP + H(+) = [ThiI sulfur-carrier protein]-L-cysteine + a 4-thiouridine in tRNA + 2 oxidized [2Fe-2S]-[ferredoxin] + AMP + diphosphate</text>
        <dbReference type="Rhea" id="RHEA:24176"/>
        <dbReference type="Rhea" id="RHEA-COMP:10000"/>
        <dbReference type="Rhea" id="RHEA-COMP:10001"/>
        <dbReference type="Rhea" id="RHEA-COMP:13337"/>
        <dbReference type="Rhea" id="RHEA-COMP:13338"/>
        <dbReference type="Rhea" id="RHEA-COMP:13339"/>
        <dbReference type="Rhea" id="RHEA-COMP:13340"/>
        <dbReference type="ChEBI" id="CHEBI:15378"/>
        <dbReference type="ChEBI" id="CHEBI:29950"/>
        <dbReference type="ChEBI" id="CHEBI:30616"/>
        <dbReference type="ChEBI" id="CHEBI:33019"/>
        <dbReference type="ChEBI" id="CHEBI:33737"/>
        <dbReference type="ChEBI" id="CHEBI:33738"/>
        <dbReference type="ChEBI" id="CHEBI:61963"/>
        <dbReference type="ChEBI" id="CHEBI:65315"/>
        <dbReference type="ChEBI" id="CHEBI:136798"/>
        <dbReference type="ChEBI" id="CHEBI:456215"/>
        <dbReference type="EC" id="2.8.1.4"/>
    </reaction>
</comment>
<feature type="binding site" evidence="9">
    <location>
        <position position="271"/>
    </location>
    <ligand>
        <name>ATP</name>
        <dbReference type="ChEBI" id="CHEBI:30616"/>
    </ligand>
</feature>
<keyword evidence="2 9" id="KW-0963">Cytoplasm</keyword>
<dbReference type="HAMAP" id="MF_00021">
    <property type="entry name" value="ThiI"/>
    <property type="match status" value="1"/>
</dbReference>
<proteinExistence type="inferred from homology"/>
<evidence type="ECO:0000256" key="6">
    <source>
        <dbReference type="ARBA" id="ARBA00022840"/>
    </source>
</evidence>
<gene>
    <name evidence="9 11" type="primary">thiI</name>
    <name evidence="11" type="ORF">CUJ83_01960</name>
</gene>
<dbReference type="InterPro" id="IPR049962">
    <property type="entry name" value="THUMP_ThiI"/>
</dbReference>
<dbReference type="GO" id="GO:0000049">
    <property type="term" value="F:tRNA binding"/>
    <property type="evidence" value="ECO:0007669"/>
    <property type="project" value="UniProtKB-UniRule"/>
</dbReference>
<dbReference type="EC" id="2.8.1.4" evidence="9"/>
<keyword evidence="5 9" id="KW-0547">Nucleotide-binding</keyword>
<evidence type="ECO:0000313" key="12">
    <source>
        <dbReference type="Proteomes" id="UP001320159"/>
    </source>
</evidence>
<comment type="catalytic activity">
    <reaction evidence="9">
        <text>[ThiS sulfur-carrier protein]-C-terminal Gly-Gly-AMP + S-sulfanyl-L-cysteinyl-[cysteine desulfurase] + AH2 = [ThiS sulfur-carrier protein]-C-terminal-Gly-aminoethanethioate + L-cysteinyl-[cysteine desulfurase] + A + AMP + 2 H(+)</text>
        <dbReference type="Rhea" id="RHEA:43340"/>
        <dbReference type="Rhea" id="RHEA-COMP:12157"/>
        <dbReference type="Rhea" id="RHEA-COMP:12158"/>
        <dbReference type="Rhea" id="RHEA-COMP:12910"/>
        <dbReference type="Rhea" id="RHEA-COMP:19908"/>
        <dbReference type="ChEBI" id="CHEBI:13193"/>
        <dbReference type="ChEBI" id="CHEBI:15378"/>
        <dbReference type="ChEBI" id="CHEBI:17499"/>
        <dbReference type="ChEBI" id="CHEBI:29950"/>
        <dbReference type="ChEBI" id="CHEBI:61963"/>
        <dbReference type="ChEBI" id="CHEBI:90618"/>
        <dbReference type="ChEBI" id="CHEBI:232372"/>
        <dbReference type="ChEBI" id="CHEBI:456215"/>
    </reaction>
</comment>
<dbReference type="GO" id="GO:0005524">
    <property type="term" value="F:ATP binding"/>
    <property type="evidence" value="ECO:0007669"/>
    <property type="project" value="UniProtKB-UniRule"/>
</dbReference>